<dbReference type="GO" id="GO:0016787">
    <property type="term" value="F:hydrolase activity"/>
    <property type="evidence" value="ECO:0007669"/>
    <property type="project" value="UniProtKB-KW"/>
</dbReference>
<evidence type="ECO:0000313" key="3">
    <source>
        <dbReference type="Proteomes" id="UP000054144"/>
    </source>
</evidence>
<dbReference type="InterPro" id="IPR000073">
    <property type="entry name" value="AB_hydrolase_1"/>
</dbReference>
<dbReference type="PANTHER" id="PTHR43433:SF5">
    <property type="entry name" value="AB HYDROLASE-1 DOMAIN-CONTAINING PROTEIN"/>
    <property type="match status" value="1"/>
</dbReference>
<reference evidence="2 3" key="1">
    <citation type="journal article" date="2015" name="Fungal Genet. Biol.">
        <title>Evolution of novel wood decay mechanisms in Agaricales revealed by the genome sequences of Fistulina hepatica and Cylindrobasidium torrendii.</title>
        <authorList>
            <person name="Floudas D."/>
            <person name="Held B.W."/>
            <person name="Riley R."/>
            <person name="Nagy L.G."/>
            <person name="Koehler G."/>
            <person name="Ransdell A.S."/>
            <person name="Younus H."/>
            <person name="Chow J."/>
            <person name="Chiniquy J."/>
            <person name="Lipzen A."/>
            <person name="Tritt A."/>
            <person name="Sun H."/>
            <person name="Haridas S."/>
            <person name="LaButti K."/>
            <person name="Ohm R.A."/>
            <person name="Kues U."/>
            <person name="Blanchette R.A."/>
            <person name="Grigoriev I.V."/>
            <person name="Minto R.E."/>
            <person name="Hibbett D.S."/>
        </authorList>
    </citation>
    <scope>NUCLEOTIDE SEQUENCE [LARGE SCALE GENOMIC DNA]</scope>
    <source>
        <strain evidence="2 3">ATCC 64428</strain>
    </source>
</reference>
<evidence type="ECO:0000313" key="2">
    <source>
        <dbReference type="EMBL" id="KIY45992.1"/>
    </source>
</evidence>
<sequence length="468" mass="51962">MPFVDLHTDDDFASIYYRTNTLYSNVSGFDPNRPTIIILHPTCLDSSWVHKQFIDPRLNNGYNLIAFDRRASGRSKCRASGKHDSWVDAADLAMCHQLLQLPPSHILALEGIAVICALRFAALFPDMCLSLTLCSVPPPTEFKWVYTAFDELMATWCSAEDLESLEHSANESISFMIGSKGCDDDLQDDLITYWQLHMPPRQRARNVEALNVLLNRTALKTEVLSTITQPVLLIHGDHNDMCPIKHAEKLSSHLCNAGGGAMLYIVKGGGGLLNIAHASIVNQTFCKFLSRLPPARSDLLPLDMSIEKRMQAALKRLSEWMDDPSIARRNPVSPLSFCQLPPDVIKSQTDLLLHYGKNQALAFSPVNSYGAPLRKFSERKQDHWFHGDKNGLSIAGQVFSAQELADSPLMDEQLSSADPADAARLAQKNGRLRRATYTGNAVEKPIIKGSMAKILVQNSASPLRQLRA</sequence>
<dbReference type="AlphaFoldDB" id="A0A0D7A4P9"/>
<dbReference type="SUPFAM" id="SSF53474">
    <property type="entry name" value="alpha/beta-Hydrolases"/>
    <property type="match status" value="1"/>
</dbReference>
<dbReference type="PANTHER" id="PTHR43433">
    <property type="entry name" value="HYDROLASE, ALPHA/BETA FOLD FAMILY PROTEIN"/>
    <property type="match status" value="1"/>
</dbReference>
<dbReference type="Gene3D" id="3.40.50.1820">
    <property type="entry name" value="alpha/beta hydrolase"/>
    <property type="match status" value="1"/>
</dbReference>
<gene>
    <name evidence="2" type="ORF">FISHEDRAFT_76225</name>
</gene>
<dbReference type="InterPro" id="IPR050471">
    <property type="entry name" value="AB_hydrolase"/>
</dbReference>
<dbReference type="Pfam" id="PF00561">
    <property type="entry name" value="Abhydrolase_1"/>
    <property type="match status" value="1"/>
</dbReference>
<proteinExistence type="predicted"/>
<dbReference type="InterPro" id="IPR029058">
    <property type="entry name" value="AB_hydrolase_fold"/>
</dbReference>
<evidence type="ECO:0000259" key="1">
    <source>
        <dbReference type="Pfam" id="PF00561"/>
    </source>
</evidence>
<feature type="domain" description="AB hydrolase-1" evidence="1">
    <location>
        <begin position="36"/>
        <end position="269"/>
    </location>
</feature>
<organism evidence="2 3">
    <name type="scientific">Fistulina hepatica ATCC 64428</name>
    <dbReference type="NCBI Taxonomy" id="1128425"/>
    <lineage>
        <taxon>Eukaryota</taxon>
        <taxon>Fungi</taxon>
        <taxon>Dikarya</taxon>
        <taxon>Basidiomycota</taxon>
        <taxon>Agaricomycotina</taxon>
        <taxon>Agaricomycetes</taxon>
        <taxon>Agaricomycetidae</taxon>
        <taxon>Agaricales</taxon>
        <taxon>Fistulinaceae</taxon>
        <taxon>Fistulina</taxon>
    </lineage>
</organism>
<name>A0A0D7A4P9_9AGAR</name>
<accession>A0A0D7A4P9</accession>
<dbReference type="EMBL" id="KN882045">
    <property type="protein sequence ID" value="KIY45992.1"/>
    <property type="molecule type" value="Genomic_DNA"/>
</dbReference>
<keyword evidence="3" id="KW-1185">Reference proteome</keyword>
<dbReference type="OrthoDB" id="19657at2759"/>
<protein>
    <submittedName>
        <fullName evidence="2">Alpha/beta-hydrolase</fullName>
    </submittedName>
</protein>
<keyword evidence="2" id="KW-0378">Hydrolase</keyword>
<dbReference type="Proteomes" id="UP000054144">
    <property type="component" value="Unassembled WGS sequence"/>
</dbReference>